<reference evidence="5" key="1">
    <citation type="submission" date="2020-06" db="EMBL/GenBank/DDBJ databases">
        <title>Draft genomic sequence of Geomonas sp. Red330.</title>
        <authorList>
            <person name="Itoh H."/>
            <person name="Zhenxing X."/>
            <person name="Ushijima N."/>
            <person name="Masuda Y."/>
            <person name="Shiratori Y."/>
            <person name="Senoo K."/>
        </authorList>
    </citation>
    <scope>NUCLEOTIDE SEQUENCE [LARGE SCALE GENOMIC DNA]</scope>
    <source>
        <strain evidence="5">Red330</strain>
    </source>
</reference>
<evidence type="ECO:0000256" key="1">
    <source>
        <dbReference type="ARBA" id="ARBA00022801"/>
    </source>
</evidence>
<accession>A0A6V8MPD7</accession>
<proteinExistence type="predicted"/>
<dbReference type="EMBL" id="BLXX01000023">
    <property type="protein sequence ID" value="GFO61926.1"/>
    <property type="molecule type" value="Genomic_DNA"/>
</dbReference>
<dbReference type="SUPFAM" id="SSF51283">
    <property type="entry name" value="dUTPase-like"/>
    <property type="match status" value="1"/>
</dbReference>
<evidence type="ECO:0000313" key="4">
    <source>
        <dbReference type="EMBL" id="GFO61926.1"/>
    </source>
</evidence>
<gene>
    <name evidence="4" type="ORF">GMST_42510</name>
</gene>
<keyword evidence="3" id="KW-0175">Coiled coil</keyword>
<dbReference type="GO" id="GO:0006229">
    <property type="term" value="P:dUTP biosynthetic process"/>
    <property type="evidence" value="ECO:0007669"/>
    <property type="project" value="InterPro"/>
</dbReference>
<keyword evidence="5" id="KW-1185">Reference proteome</keyword>
<keyword evidence="2" id="KW-0546">Nucleotide metabolism</keyword>
<organism evidence="4 5">
    <name type="scientific">Geomonas silvestris</name>
    <dbReference type="NCBI Taxonomy" id="2740184"/>
    <lineage>
        <taxon>Bacteria</taxon>
        <taxon>Pseudomonadati</taxon>
        <taxon>Thermodesulfobacteriota</taxon>
        <taxon>Desulfuromonadia</taxon>
        <taxon>Geobacterales</taxon>
        <taxon>Geobacteraceae</taxon>
        <taxon>Geomonas</taxon>
    </lineage>
</organism>
<dbReference type="InterPro" id="IPR033704">
    <property type="entry name" value="dUTPase_trimeric"/>
</dbReference>
<dbReference type="Pfam" id="PF22769">
    <property type="entry name" value="DCD"/>
    <property type="match status" value="1"/>
</dbReference>
<dbReference type="InterPro" id="IPR036157">
    <property type="entry name" value="dUTPase-like_sf"/>
</dbReference>
<dbReference type="CDD" id="cd07557">
    <property type="entry name" value="trimeric_dUTPase"/>
    <property type="match status" value="1"/>
</dbReference>
<evidence type="ECO:0000313" key="5">
    <source>
        <dbReference type="Proteomes" id="UP000556026"/>
    </source>
</evidence>
<dbReference type="InterPro" id="IPR011962">
    <property type="entry name" value="dCTP_deaminase"/>
</dbReference>
<dbReference type="Gene3D" id="2.70.40.10">
    <property type="match status" value="1"/>
</dbReference>
<name>A0A6V8MPD7_9BACT</name>
<dbReference type="Proteomes" id="UP000556026">
    <property type="component" value="Unassembled WGS sequence"/>
</dbReference>
<sequence>MNVLSRDELIALFNANELIIEDSDGFFAQWAGQCYAWNSPFQQCSIDLRVGKIYVPETQPNELGGSYNPKLDEHVLDTGHTIMIRTKEKITLPDDIGGICFSPSRLALKAVLITNMGHVDPGYSGHLHFTAINMGKESFTFRGKDIVCSMIFFKLGNRVAPFGNEHFTTVNNGSVQIQIPTVVANYFPKLAKDFVDVSKRAQAIAKAEINDTKLWQIGVPALAAALAVIAGAVQVYINKPWEREISQLKSKIETLETKQNYESRIIELEKKVLKPKR</sequence>
<evidence type="ECO:0000256" key="2">
    <source>
        <dbReference type="ARBA" id="ARBA00023080"/>
    </source>
</evidence>
<feature type="coiled-coil region" evidence="3">
    <location>
        <begin position="238"/>
        <end position="271"/>
    </location>
</feature>
<comment type="caution">
    <text evidence="4">The sequence shown here is derived from an EMBL/GenBank/DDBJ whole genome shotgun (WGS) entry which is preliminary data.</text>
</comment>
<evidence type="ECO:0000256" key="3">
    <source>
        <dbReference type="SAM" id="Coils"/>
    </source>
</evidence>
<dbReference type="GO" id="GO:0008829">
    <property type="term" value="F:dCTP deaminase activity"/>
    <property type="evidence" value="ECO:0007669"/>
    <property type="project" value="InterPro"/>
</dbReference>
<dbReference type="AlphaFoldDB" id="A0A6V8MPD7"/>
<dbReference type="RefSeq" id="WP_183356711.1">
    <property type="nucleotide sequence ID" value="NZ_BLXX01000023.1"/>
</dbReference>
<keyword evidence="1" id="KW-0378">Hydrolase</keyword>
<protein>
    <submittedName>
        <fullName evidence="4">Uncharacterized protein</fullName>
    </submittedName>
</protein>